<name>A0A5J4ND54_9TREM</name>
<dbReference type="AlphaFoldDB" id="A0A5J4ND54"/>
<evidence type="ECO:0000313" key="3">
    <source>
        <dbReference type="Proteomes" id="UP000324629"/>
    </source>
</evidence>
<dbReference type="EMBL" id="QNGE01003990">
    <property type="protein sequence ID" value="KAA3673360.1"/>
    <property type="molecule type" value="Genomic_DNA"/>
</dbReference>
<dbReference type="Proteomes" id="UP000324629">
    <property type="component" value="Unassembled WGS sequence"/>
</dbReference>
<gene>
    <name evidence="2" type="ORF">DEA37_0011888</name>
</gene>
<protein>
    <submittedName>
        <fullName evidence="2">Uncharacterized protein</fullName>
    </submittedName>
</protein>
<sequence length="206" mass="23277">MVRNRNSDRLTTRSNPLNLLRYRVLRTSLPLFESAEVVHHAGNDLQPPREIVLSNLGSWMRRMLDAPFGFAVQYLGACPPEDPYVLVWDCGRYHILMVFLRGGDTSNRFSDNMSILLVGSFVVLWIPNLGLPLLQALSAWSILSSAICFSLRVFGGTFVTHKLEARRLAVVLLFKKTLGVYLKSFDVTGTNLRVNSPMLERYTVCT</sequence>
<keyword evidence="1" id="KW-1133">Transmembrane helix</keyword>
<evidence type="ECO:0000256" key="1">
    <source>
        <dbReference type="SAM" id="Phobius"/>
    </source>
</evidence>
<accession>A0A5J4ND54</accession>
<reference evidence="2 3" key="1">
    <citation type="journal article" date="2019" name="Gigascience">
        <title>Whole-genome sequence of the oriental lung fluke Paragonimus westermani.</title>
        <authorList>
            <person name="Oey H."/>
            <person name="Zakrzewski M."/>
            <person name="Narain K."/>
            <person name="Devi K.R."/>
            <person name="Agatsuma T."/>
            <person name="Nawaratna S."/>
            <person name="Gobert G.N."/>
            <person name="Jones M.K."/>
            <person name="Ragan M.A."/>
            <person name="McManus D.P."/>
            <person name="Krause L."/>
        </authorList>
    </citation>
    <scope>NUCLEOTIDE SEQUENCE [LARGE SCALE GENOMIC DNA]</scope>
    <source>
        <strain evidence="2 3">IND2009</strain>
    </source>
</reference>
<feature type="transmembrane region" description="Helical" evidence="1">
    <location>
        <begin position="140"/>
        <end position="159"/>
    </location>
</feature>
<keyword evidence="1" id="KW-0812">Transmembrane</keyword>
<organism evidence="2 3">
    <name type="scientific">Paragonimus westermani</name>
    <dbReference type="NCBI Taxonomy" id="34504"/>
    <lineage>
        <taxon>Eukaryota</taxon>
        <taxon>Metazoa</taxon>
        <taxon>Spiralia</taxon>
        <taxon>Lophotrochozoa</taxon>
        <taxon>Platyhelminthes</taxon>
        <taxon>Trematoda</taxon>
        <taxon>Digenea</taxon>
        <taxon>Plagiorchiida</taxon>
        <taxon>Troglotremata</taxon>
        <taxon>Troglotrematidae</taxon>
        <taxon>Paragonimus</taxon>
    </lineage>
</organism>
<feature type="transmembrane region" description="Helical" evidence="1">
    <location>
        <begin position="115"/>
        <end position="134"/>
    </location>
</feature>
<proteinExistence type="predicted"/>
<evidence type="ECO:0000313" key="2">
    <source>
        <dbReference type="EMBL" id="KAA3673360.1"/>
    </source>
</evidence>
<comment type="caution">
    <text evidence="2">The sequence shown here is derived from an EMBL/GenBank/DDBJ whole genome shotgun (WGS) entry which is preliminary data.</text>
</comment>
<keyword evidence="3" id="KW-1185">Reference proteome</keyword>
<keyword evidence="1" id="KW-0472">Membrane</keyword>